<dbReference type="EMBL" id="BMAU01021319">
    <property type="protein sequence ID" value="GFY13096.1"/>
    <property type="molecule type" value="Genomic_DNA"/>
</dbReference>
<dbReference type="AlphaFoldDB" id="A0A8X6SJ07"/>
<gene>
    <name evidence="1" type="ORF">TNCV_666581</name>
</gene>
<accession>A0A8X6SJ07</accession>
<organism evidence="1 2">
    <name type="scientific">Trichonephila clavipes</name>
    <name type="common">Golden silk orbweaver</name>
    <name type="synonym">Nephila clavipes</name>
    <dbReference type="NCBI Taxonomy" id="2585209"/>
    <lineage>
        <taxon>Eukaryota</taxon>
        <taxon>Metazoa</taxon>
        <taxon>Ecdysozoa</taxon>
        <taxon>Arthropoda</taxon>
        <taxon>Chelicerata</taxon>
        <taxon>Arachnida</taxon>
        <taxon>Araneae</taxon>
        <taxon>Araneomorphae</taxon>
        <taxon>Entelegynae</taxon>
        <taxon>Araneoidea</taxon>
        <taxon>Nephilidae</taxon>
        <taxon>Trichonephila</taxon>
    </lineage>
</organism>
<evidence type="ECO:0000313" key="1">
    <source>
        <dbReference type="EMBL" id="GFY13096.1"/>
    </source>
</evidence>
<proteinExistence type="predicted"/>
<protein>
    <submittedName>
        <fullName evidence="1">Uncharacterized protein</fullName>
    </submittedName>
</protein>
<reference evidence="1" key="1">
    <citation type="submission" date="2020-08" db="EMBL/GenBank/DDBJ databases">
        <title>Multicomponent nature underlies the extraordinary mechanical properties of spider dragline silk.</title>
        <authorList>
            <person name="Kono N."/>
            <person name="Nakamura H."/>
            <person name="Mori M."/>
            <person name="Yoshida Y."/>
            <person name="Ohtoshi R."/>
            <person name="Malay A.D."/>
            <person name="Moran D.A.P."/>
            <person name="Tomita M."/>
            <person name="Numata K."/>
            <person name="Arakawa K."/>
        </authorList>
    </citation>
    <scope>NUCLEOTIDE SEQUENCE</scope>
</reference>
<dbReference type="Proteomes" id="UP000887159">
    <property type="component" value="Unassembled WGS sequence"/>
</dbReference>
<evidence type="ECO:0000313" key="2">
    <source>
        <dbReference type="Proteomes" id="UP000887159"/>
    </source>
</evidence>
<keyword evidence="2" id="KW-1185">Reference proteome</keyword>
<sequence length="79" mass="9115">MAAVVCKVTDSRSACHEFEPSTAEDRVGERCPLNQSRAQTSYRWWGVEVRRGGCQLRCRPRHLTMAQNYEFRRQAPSSI</sequence>
<name>A0A8X6SJ07_TRICX</name>
<comment type="caution">
    <text evidence="1">The sequence shown here is derived from an EMBL/GenBank/DDBJ whole genome shotgun (WGS) entry which is preliminary data.</text>
</comment>